<protein>
    <submittedName>
        <fullName evidence="2">Uncharacterized protein</fullName>
    </submittedName>
</protein>
<reference evidence="2 3" key="1">
    <citation type="journal article" date="2021" name="Front. Microbiol.">
        <title>Comprehensive Comparative Genomics and Phenotyping of Methylobacterium Species.</title>
        <authorList>
            <person name="Alessa O."/>
            <person name="Ogura Y."/>
            <person name="Fujitani Y."/>
            <person name="Takami H."/>
            <person name="Hayashi T."/>
            <person name="Sahin N."/>
            <person name="Tani A."/>
        </authorList>
    </citation>
    <scope>NUCLEOTIDE SEQUENCE [LARGE SCALE GENOMIC DNA]</scope>
    <source>
        <strain evidence="2 3">DSM 23679</strain>
    </source>
</reference>
<dbReference type="EMBL" id="BPQG01000004">
    <property type="protein sequence ID" value="GJD42452.1"/>
    <property type="molecule type" value="Genomic_DNA"/>
</dbReference>
<evidence type="ECO:0000256" key="1">
    <source>
        <dbReference type="SAM" id="Phobius"/>
    </source>
</evidence>
<dbReference type="Proteomes" id="UP001055117">
    <property type="component" value="Unassembled WGS sequence"/>
</dbReference>
<feature type="transmembrane region" description="Helical" evidence="1">
    <location>
        <begin position="30"/>
        <end position="49"/>
    </location>
</feature>
<accession>A0ABQ4QBH5</accession>
<proteinExistence type="predicted"/>
<dbReference type="RefSeq" id="WP_187273745.1">
    <property type="nucleotide sequence ID" value="NZ_BPQG01000004.1"/>
</dbReference>
<keyword evidence="3" id="KW-1185">Reference proteome</keyword>
<keyword evidence="1" id="KW-0472">Membrane</keyword>
<keyword evidence="1" id="KW-0812">Transmembrane</keyword>
<gene>
    <name evidence="2" type="ORF">AFCDBAGC_0288</name>
</gene>
<organism evidence="2 3">
    <name type="scientific">Methylobacterium cerastii</name>
    <dbReference type="NCBI Taxonomy" id="932741"/>
    <lineage>
        <taxon>Bacteria</taxon>
        <taxon>Pseudomonadati</taxon>
        <taxon>Pseudomonadota</taxon>
        <taxon>Alphaproteobacteria</taxon>
        <taxon>Hyphomicrobiales</taxon>
        <taxon>Methylobacteriaceae</taxon>
        <taxon>Methylobacterium</taxon>
    </lineage>
</organism>
<name>A0ABQ4QBH5_9HYPH</name>
<evidence type="ECO:0000313" key="3">
    <source>
        <dbReference type="Proteomes" id="UP001055117"/>
    </source>
</evidence>
<evidence type="ECO:0000313" key="2">
    <source>
        <dbReference type="EMBL" id="GJD42452.1"/>
    </source>
</evidence>
<sequence>MAKVGFGRAALRPGIQDVSRYVAPSSFHRGAAWLAAALPLLGILLVMGAR</sequence>
<comment type="caution">
    <text evidence="2">The sequence shown here is derived from an EMBL/GenBank/DDBJ whole genome shotgun (WGS) entry which is preliminary data.</text>
</comment>
<keyword evidence="1" id="KW-1133">Transmembrane helix</keyword>